<dbReference type="STRING" id="1479485.DA73_0223805"/>
<evidence type="ECO:0000313" key="3">
    <source>
        <dbReference type="EMBL" id="KIE11391.1"/>
    </source>
</evidence>
<evidence type="ECO:0000313" key="2">
    <source>
        <dbReference type="EMBL" id="KAF3887459.1"/>
    </source>
</evidence>
<organism evidence="3">
    <name type="scientific">Tolypothrix bouteillei VB521301</name>
    <dbReference type="NCBI Taxonomy" id="1479485"/>
    <lineage>
        <taxon>Bacteria</taxon>
        <taxon>Bacillati</taxon>
        <taxon>Cyanobacteriota</taxon>
        <taxon>Cyanophyceae</taxon>
        <taxon>Nostocales</taxon>
        <taxon>Tolypothrichaceae</taxon>
        <taxon>Tolypothrix</taxon>
    </lineage>
</organism>
<evidence type="ECO:0000259" key="1">
    <source>
        <dbReference type="Pfam" id="PF12680"/>
    </source>
</evidence>
<dbReference type="InterPro" id="IPR037401">
    <property type="entry name" value="SnoaL-like"/>
</dbReference>
<dbReference type="Proteomes" id="UP000029738">
    <property type="component" value="Unassembled WGS sequence"/>
</dbReference>
<keyword evidence="3" id="KW-0413">Isomerase</keyword>
<dbReference type="SUPFAM" id="SSF54427">
    <property type="entry name" value="NTF2-like"/>
    <property type="match status" value="1"/>
</dbReference>
<dbReference type="GO" id="GO:0016853">
    <property type="term" value="F:isomerase activity"/>
    <property type="evidence" value="ECO:0007669"/>
    <property type="project" value="UniProtKB-KW"/>
</dbReference>
<dbReference type="OrthoDB" id="7876517at2"/>
<dbReference type="RefSeq" id="WP_050045974.1">
    <property type="nucleotide sequence ID" value="NZ_JHEG04000001.1"/>
</dbReference>
<proteinExistence type="predicted"/>
<dbReference type="PANTHER" id="PTHR41252:SF1">
    <property type="entry name" value="BLR2505 PROTEIN"/>
    <property type="match status" value="1"/>
</dbReference>
<reference evidence="2" key="2">
    <citation type="submission" date="2019-11" db="EMBL/GenBank/DDBJ databases">
        <title>Improved Assembly of Tolypothrix boutellei genome.</title>
        <authorList>
            <person name="Sarangi A.N."/>
            <person name="Mukherjee M."/>
            <person name="Ghosh S."/>
            <person name="Singh D."/>
            <person name="Das A."/>
            <person name="Kant S."/>
            <person name="Prusty A."/>
            <person name="Tripathy S."/>
        </authorList>
    </citation>
    <scope>NUCLEOTIDE SEQUENCE</scope>
    <source>
        <strain evidence="2">VB521301</strain>
    </source>
</reference>
<dbReference type="EMBL" id="JHEG04000001">
    <property type="protein sequence ID" value="KAF3887459.1"/>
    <property type="molecule type" value="Genomic_DNA"/>
</dbReference>
<accession>A0A0C1NF20</accession>
<dbReference type="PANTHER" id="PTHR41252">
    <property type="entry name" value="BLR2505 PROTEIN"/>
    <property type="match status" value="1"/>
</dbReference>
<dbReference type="EMBL" id="JHEG02000048">
    <property type="protein sequence ID" value="KIE11391.1"/>
    <property type="molecule type" value="Genomic_DNA"/>
</dbReference>
<gene>
    <name evidence="3" type="ORF">DA73_0223805</name>
    <name evidence="2" type="ORF">DA73_0400019665</name>
</gene>
<protein>
    <submittedName>
        <fullName evidence="3">Ketosteroid isomerase</fullName>
    </submittedName>
    <submittedName>
        <fullName evidence="2">Nuclear transport factor 2 family protein</fullName>
    </submittedName>
</protein>
<feature type="domain" description="SnoaL-like" evidence="1">
    <location>
        <begin position="7"/>
        <end position="113"/>
    </location>
</feature>
<name>A0A0C1NF20_9CYAN</name>
<dbReference type="AlphaFoldDB" id="A0A0C1NF20"/>
<reference evidence="3" key="1">
    <citation type="journal article" date="2015" name="Genome Announc.">
        <title>Draft Genome Sequence of Tolypothrix boutellei Strain VB521301.</title>
        <authorList>
            <person name="Chandrababunaidu M.M."/>
            <person name="Singh D."/>
            <person name="Sen D."/>
            <person name="Bhan S."/>
            <person name="Das S."/>
            <person name="Gupta A."/>
            <person name="Adhikary S.P."/>
            <person name="Tripathy S."/>
        </authorList>
    </citation>
    <scope>NUCLEOTIDE SEQUENCE</scope>
    <source>
        <strain evidence="3">VB521301</strain>
    </source>
</reference>
<dbReference type="Gene3D" id="3.10.450.50">
    <property type="match status" value="1"/>
</dbReference>
<sequence length="136" mass="15532">MNNLEIVKRLYTAFAERDTNTILELFDPKIEWIQNEGFPQGGKHIGSDAVINDVFAKFRKDWEIWQAVVDEWLSAGDTIIALGEYRGIHKSTGKSMTAAFAHVYKLKNSRIVRFQQYTDTLKIAEAMQPEPNQPAS</sequence>
<comment type="caution">
    <text evidence="3">The sequence shown here is derived from an EMBL/GenBank/DDBJ whole genome shotgun (WGS) entry which is preliminary data.</text>
</comment>
<keyword evidence="4" id="KW-1185">Reference proteome</keyword>
<evidence type="ECO:0000313" key="4">
    <source>
        <dbReference type="Proteomes" id="UP000029738"/>
    </source>
</evidence>
<dbReference type="InterPro" id="IPR032710">
    <property type="entry name" value="NTF2-like_dom_sf"/>
</dbReference>
<dbReference type="Pfam" id="PF12680">
    <property type="entry name" value="SnoaL_2"/>
    <property type="match status" value="1"/>
</dbReference>